<dbReference type="EMBL" id="QZCW01000003">
    <property type="protein sequence ID" value="MCW5322514.1"/>
    <property type="molecule type" value="Genomic_DNA"/>
</dbReference>
<protein>
    <submittedName>
        <fullName evidence="2">Uncharacterized protein</fullName>
    </submittedName>
</protein>
<evidence type="ECO:0000313" key="2">
    <source>
        <dbReference type="EMBL" id="MCW5322514.1"/>
    </source>
</evidence>
<name>A0ABT3KVY6_9BURK</name>
<comment type="caution">
    <text evidence="2">The sequence shown here is derived from an EMBL/GenBank/DDBJ whole genome shotgun (WGS) entry which is preliminary data.</text>
</comment>
<dbReference type="RefSeq" id="WP_265282758.1">
    <property type="nucleotide sequence ID" value="NZ_QZCW01000003.1"/>
</dbReference>
<sequence length="550" mass="62048">MLEPFATPTPAKPARALIRPISQVTVKLLPRRNQTAQERFDATVDQVLRWLEKKSGRSLPSEAWQRSSFDLSEIGAPRAAAVALAEPRSWAARLDDDDQSVLQRDWITEVGVRLDSRGAVQFGTRLICATRGDNAPFDRSIPGFAKQILRAGPAELDGELIHKTPRIIASEADVDALLALLERPERIADVVVLSLPVGSEDPSQTAIPAERFLQQTLGAAHVVVLTGRASFLLSDRVGRELSTFQQAVRTYRSGFKRCVDEASRHPLALAQRIAAWNEKGPLAFAPWLVNQVLWNTVRGYEREQRLPSFNFVRQQAAQKERSQARPAGDSDTDLVQLERDNEALRTSLQEQKQEYDDLLKLAEDERNAAEQKADAAKEQAFKLRQRVCALEQQLAQSPGRQDVPIPQELDEFESWCEEQLAGALVMTPRAIQGVRKSTYADPELIYKALLLLKEHYVPMRIYGGEDRKHAYDQALASLHLREEHTGNATKCNGDQYSVQYAGHRRVLDRHLKKGNAHNPRHCFRLYFFWDEESQLVVVGWLPSHLDNKVT</sequence>
<dbReference type="Proteomes" id="UP001208935">
    <property type="component" value="Unassembled WGS sequence"/>
</dbReference>
<proteinExistence type="predicted"/>
<reference evidence="3" key="1">
    <citation type="submission" date="2023-07" db="EMBL/GenBank/DDBJ databases">
        <title>Verminephrobacter genomes.</title>
        <authorList>
            <person name="Lund M.B."/>
        </authorList>
    </citation>
    <scope>NUCLEOTIDE SEQUENCE [LARGE SCALE GENOMIC DNA]</scope>
    <source>
        <strain evidence="3">AtM5-05</strain>
    </source>
</reference>
<feature type="coiled-coil region" evidence="1">
    <location>
        <begin position="334"/>
        <end position="386"/>
    </location>
</feature>
<gene>
    <name evidence="2" type="ORF">D5039_15540</name>
</gene>
<keyword evidence="1" id="KW-0175">Coiled coil</keyword>
<evidence type="ECO:0000256" key="1">
    <source>
        <dbReference type="SAM" id="Coils"/>
    </source>
</evidence>
<accession>A0ABT3KVY6</accession>
<organism evidence="2 3">
    <name type="scientific">Verminephrobacter aporrectodeae subsp. tuberculatae</name>
    <dbReference type="NCBI Taxonomy" id="1110392"/>
    <lineage>
        <taxon>Bacteria</taxon>
        <taxon>Pseudomonadati</taxon>
        <taxon>Pseudomonadota</taxon>
        <taxon>Betaproteobacteria</taxon>
        <taxon>Burkholderiales</taxon>
        <taxon>Comamonadaceae</taxon>
        <taxon>Verminephrobacter</taxon>
    </lineage>
</organism>
<keyword evidence="3" id="KW-1185">Reference proteome</keyword>
<evidence type="ECO:0000313" key="3">
    <source>
        <dbReference type="Proteomes" id="UP001208935"/>
    </source>
</evidence>